<feature type="region of interest" description="Disordered" evidence="1">
    <location>
        <begin position="253"/>
        <end position="300"/>
    </location>
</feature>
<dbReference type="EMBL" id="KB469308">
    <property type="protein sequence ID" value="EPQ52063.1"/>
    <property type="molecule type" value="Genomic_DNA"/>
</dbReference>
<dbReference type="OrthoDB" id="3270670at2759"/>
<protein>
    <submittedName>
        <fullName evidence="2">Uncharacterized protein</fullName>
    </submittedName>
</protein>
<feature type="compositionally biased region" description="Low complexity" evidence="1">
    <location>
        <begin position="253"/>
        <end position="278"/>
    </location>
</feature>
<accession>S7PX48</accession>
<feature type="region of interest" description="Disordered" evidence="1">
    <location>
        <begin position="112"/>
        <end position="200"/>
    </location>
</feature>
<dbReference type="GeneID" id="19309751"/>
<dbReference type="RefSeq" id="XP_007869263.1">
    <property type="nucleotide sequence ID" value="XM_007871072.1"/>
</dbReference>
<dbReference type="KEGG" id="gtr:GLOTRDRAFT_95742"/>
<dbReference type="OMA" id="PREAHIA"/>
<organism evidence="2 3">
    <name type="scientific">Gloeophyllum trabeum (strain ATCC 11539 / FP-39264 / Madison 617)</name>
    <name type="common">Brown rot fungus</name>
    <dbReference type="NCBI Taxonomy" id="670483"/>
    <lineage>
        <taxon>Eukaryota</taxon>
        <taxon>Fungi</taxon>
        <taxon>Dikarya</taxon>
        <taxon>Basidiomycota</taxon>
        <taxon>Agaricomycotina</taxon>
        <taxon>Agaricomycetes</taxon>
        <taxon>Gloeophyllales</taxon>
        <taxon>Gloeophyllaceae</taxon>
        <taxon>Gloeophyllum</taxon>
    </lineage>
</organism>
<feature type="compositionally biased region" description="Low complexity" evidence="1">
    <location>
        <begin position="147"/>
        <end position="160"/>
    </location>
</feature>
<feature type="compositionally biased region" description="Low complexity" evidence="1">
    <location>
        <begin position="112"/>
        <end position="121"/>
    </location>
</feature>
<dbReference type="STRING" id="670483.S7PX48"/>
<evidence type="ECO:0000313" key="3">
    <source>
        <dbReference type="Proteomes" id="UP000030669"/>
    </source>
</evidence>
<reference evidence="2 3" key="1">
    <citation type="journal article" date="2012" name="Science">
        <title>The Paleozoic origin of enzymatic lignin decomposition reconstructed from 31 fungal genomes.</title>
        <authorList>
            <person name="Floudas D."/>
            <person name="Binder M."/>
            <person name="Riley R."/>
            <person name="Barry K."/>
            <person name="Blanchette R.A."/>
            <person name="Henrissat B."/>
            <person name="Martinez A.T."/>
            <person name="Otillar R."/>
            <person name="Spatafora J.W."/>
            <person name="Yadav J.S."/>
            <person name="Aerts A."/>
            <person name="Benoit I."/>
            <person name="Boyd A."/>
            <person name="Carlson A."/>
            <person name="Copeland A."/>
            <person name="Coutinho P.M."/>
            <person name="de Vries R.P."/>
            <person name="Ferreira P."/>
            <person name="Findley K."/>
            <person name="Foster B."/>
            <person name="Gaskell J."/>
            <person name="Glotzer D."/>
            <person name="Gorecki P."/>
            <person name="Heitman J."/>
            <person name="Hesse C."/>
            <person name="Hori C."/>
            <person name="Igarashi K."/>
            <person name="Jurgens J.A."/>
            <person name="Kallen N."/>
            <person name="Kersten P."/>
            <person name="Kohler A."/>
            <person name="Kuees U."/>
            <person name="Kumar T.K.A."/>
            <person name="Kuo A."/>
            <person name="LaButti K."/>
            <person name="Larrondo L.F."/>
            <person name="Lindquist E."/>
            <person name="Ling A."/>
            <person name="Lombard V."/>
            <person name="Lucas S."/>
            <person name="Lundell T."/>
            <person name="Martin R."/>
            <person name="McLaughlin D.J."/>
            <person name="Morgenstern I."/>
            <person name="Morin E."/>
            <person name="Murat C."/>
            <person name="Nagy L.G."/>
            <person name="Nolan M."/>
            <person name="Ohm R.A."/>
            <person name="Patyshakuliyeva A."/>
            <person name="Rokas A."/>
            <person name="Ruiz-Duenas F.J."/>
            <person name="Sabat G."/>
            <person name="Salamov A."/>
            <person name="Samejima M."/>
            <person name="Schmutz J."/>
            <person name="Slot J.C."/>
            <person name="St John F."/>
            <person name="Stenlid J."/>
            <person name="Sun H."/>
            <person name="Sun S."/>
            <person name="Syed K."/>
            <person name="Tsang A."/>
            <person name="Wiebenga A."/>
            <person name="Young D."/>
            <person name="Pisabarro A."/>
            <person name="Eastwood D.C."/>
            <person name="Martin F."/>
            <person name="Cullen D."/>
            <person name="Grigoriev I.V."/>
            <person name="Hibbett D.S."/>
        </authorList>
    </citation>
    <scope>NUCLEOTIDE SEQUENCE [LARGE SCALE GENOMIC DNA]</scope>
    <source>
        <strain evidence="2 3">ATCC 11539</strain>
    </source>
</reference>
<evidence type="ECO:0000256" key="1">
    <source>
        <dbReference type="SAM" id="MobiDB-lite"/>
    </source>
</evidence>
<feature type="region of interest" description="Disordered" evidence="1">
    <location>
        <begin position="38"/>
        <end position="65"/>
    </location>
</feature>
<dbReference type="AlphaFoldDB" id="S7PX48"/>
<feature type="compositionally biased region" description="Low complexity" evidence="1">
    <location>
        <begin position="181"/>
        <end position="190"/>
    </location>
</feature>
<dbReference type="Proteomes" id="UP000030669">
    <property type="component" value="Unassembled WGS sequence"/>
</dbReference>
<name>S7PX48_GLOTA</name>
<gene>
    <name evidence="2" type="ORF">GLOTRDRAFT_95742</name>
</gene>
<keyword evidence="3" id="KW-1185">Reference proteome</keyword>
<evidence type="ECO:0000313" key="2">
    <source>
        <dbReference type="EMBL" id="EPQ52063.1"/>
    </source>
</evidence>
<proteinExistence type="predicted"/>
<sequence length="645" mass="66648">MALTAAYAMLPDRRLSALLHHPAPTYLAHAHAPLAANAATSSTSKASSPGHPPSRGSPMAFPASSSTSFASQWNSSIGLERVPDTSYGHSSMATNPTPASLSSYLNSSASLSTHSWSSHSSQGPYSEPGPGDGPSASLHAVTHGTLSNSPGANSNSAAPSFADGGGSPSFGDYAHDRFSLPAATSSTPTASPQPPARAAHYSRVLGPGEAHSPLHLHSSSQQHASLASMAFGLPESSQRTILGHGAAGGAGASSFSSAAFAPSHSPSPPAASGSNSPYAFPPPSPPYRARSSGRTHAQNHHYAQGAALYALPPSPLPVLPPLPPARSPPLVKKEPQDGFIIEAFSHAAPAQPAASSSSSSSAQHAEPMFLDPPVSIYALNNTASSVPLRATQASKEMRRMMGVFRLDPFAVTSGGVQFAGDGGDPEGGGWRYEDEAGPLADEPVLLEWQVDGWVCEVDPQDEEQDLIPFEDMDEDVVEESYRSTHSSQNHGHSQRWNASSREELTLADDILYPSGKGLPNTYTYATTSPHTPLALPAASPVTIPTPVSLAQLSHSPSIANLDHPSLSSYTPGPSLSGFLNPARGRGWEEGGGGGGYYTGSGGGGGNGGGGGYEAMGRRGWLGAQKAYMYDDSTKNKNIDNEARQS</sequence>
<dbReference type="eggNOG" id="ENOG502SXTU">
    <property type="taxonomic scope" value="Eukaryota"/>
</dbReference>
<dbReference type="HOGENOM" id="CLU_424552_0_0_1"/>